<evidence type="ECO:0000313" key="2">
    <source>
        <dbReference type="Proteomes" id="UP001243195"/>
    </source>
</evidence>
<gene>
    <name evidence="1" type="ORF">RFH51_20965</name>
</gene>
<proteinExistence type="predicted"/>
<dbReference type="EMBL" id="JAVIDA010000081">
    <property type="protein sequence ID" value="MDQ9073890.1"/>
    <property type="molecule type" value="Genomic_DNA"/>
</dbReference>
<evidence type="ECO:0008006" key="3">
    <source>
        <dbReference type="Google" id="ProtNLM"/>
    </source>
</evidence>
<dbReference type="RefSeq" id="WP_308957588.1">
    <property type="nucleotide sequence ID" value="NZ_JAVICY010000084.1"/>
</dbReference>
<evidence type="ECO:0000313" key="1">
    <source>
        <dbReference type="EMBL" id="MDQ9073890.1"/>
    </source>
</evidence>
<dbReference type="AlphaFoldDB" id="A0AAW8JNP9"/>
<dbReference type="Proteomes" id="UP001243195">
    <property type="component" value="Unassembled WGS sequence"/>
</dbReference>
<organism evidence="1 2">
    <name type="scientific">Acinetobacter gerneri</name>
    <dbReference type="NCBI Taxonomy" id="202952"/>
    <lineage>
        <taxon>Bacteria</taxon>
        <taxon>Pseudomonadati</taxon>
        <taxon>Pseudomonadota</taxon>
        <taxon>Gammaproteobacteria</taxon>
        <taxon>Moraxellales</taxon>
        <taxon>Moraxellaceae</taxon>
        <taxon>Acinetobacter</taxon>
    </lineage>
</organism>
<name>A0AAW8JNP9_9GAMM</name>
<sequence length="86" mass="9749">MKTQIAHALHLVEEFIQLWKGQSIVQPEQFISESVTFSSSYRGAVTSRENLISFLNQDFISHDHVDIQLSNLVADSNPKYNTLVVS</sequence>
<comment type="caution">
    <text evidence="1">The sequence shown here is derived from an EMBL/GenBank/DDBJ whole genome shotgun (WGS) entry which is preliminary data.</text>
</comment>
<accession>A0AAW8JNP9</accession>
<protein>
    <recommendedName>
        <fullName evidence="3">Nuclear transport factor 2 family protein</fullName>
    </recommendedName>
</protein>
<reference evidence="1" key="1">
    <citation type="submission" date="2023-08" db="EMBL/GenBank/DDBJ databases">
        <title>Emergence of clinically-relevant ST2 carbapenem-resistant Acinetobacter baumannii strains in hospital sewages in Zhejiang, East of China.</title>
        <authorList>
            <person name="Kaichao C."/>
            <person name="Zhang R."/>
        </authorList>
    </citation>
    <scope>NUCLEOTIDE SEQUENCE</scope>
    <source>
        <strain evidence="1">M-SY-60</strain>
    </source>
</reference>